<dbReference type="GO" id="GO:0016020">
    <property type="term" value="C:membrane"/>
    <property type="evidence" value="ECO:0007669"/>
    <property type="project" value="UniProtKB-SubCell"/>
</dbReference>
<feature type="transmembrane region" description="Helical" evidence="5">
    <location>
        <begin position="284"/>
        <end position="302"/>
    </location>
</feature>
<dbReference type="Gene3D" id="1.20.1250.20">
    <property type="entry name" value="MFS general substrate transporter like domains"/>
    <property type="match status" value="1"/>
</dbReference>
<comment type="caution">
    <text evidence="6">The sequence shown here is derived from an EMBL/GenBank/DDBJ whole genome shotgun (WGS) entry which is preliminary data.</text>
</comment>
<keyword evidence="4 5" id="KW-0472">Membrane</keyword>
<feature type="transmembrane region" description="Helical" evidence="5">
    <location>
        <begin position="217"/>
        <end position="238"/>
    </location>
</feature>
<organism evidence="6 7">
    <name type="scientific">Trichostrongylus colubriformis</name>
    <name type="common">Black scour worm</name>
    <dbReference type="NCBI Taxonomy" id="6319"/>
    <lineage>
        <taxon>Eukaryota</taxon>
        <taxon>Metazoa</taxon>
        <taxon>Ecdysozoa</taxon>
        <taxon>Nematoda</taxon>
        <taxon>Chromadorea</taxon>
        <taxon>Rhabditida</taxon>
        <taxon>Rhabditina</taxon>
        <taxon>Rhabditomorpha</taxon>
        <taxon>Strongyloidea</taxon>
        <taxon>Trichostrongylidae</taxon>
        <taxon>Trichostrongylus</taxon>
    </lineage>
</organism>
<proteinExistence type="predicted"/>
<evidence type="ECO:0000256" key="3">
    <source>
        <dbReference type="ARBA" id="ARBA00022989"/>
    </source>
</evidence>
<evidence type="ECO:0000256" key="4">
    <source>
        <dbReference type="ARBA" id="ARBA00023136"/>
    </source>
</evidence>
<dbReference type="EMBL" id="WIXE01009243">
    <property type="protein sequence ID" value="KAK5978594.1"/>
    <property type="molecule type" value="Genomic_DNA"/>
</dbReference>
<dbReference type="Proteomes" id="UP001331761">
    <property type="component" value="Unassembled WGS sequence"/>
</dbReference>
<keyword evidence="2 5" id="KW-0812">Transmembrane</keyword>
<dbReference type="PANTHER" id="PTHR10924">
    <property type="entry name" value="MAJOR FACILITATOR SUPERFAMILY PROTEIN-RELATED"/>
    <property type="match status" value="1"/>
</dbReference>
<reference evidence="6 7" key="1">
    <citation type="submission" date="2019-10" db="EMBL/GenBank/DDBJ databases">
        <title>Assembly and Annotation for the nematode Trichostrongylus colubriformis.</title>
        <authorList>
            <person name="Martin J."/>
        </authorList>
    </citation>
    <scope>NUCLEOTIDE SEQUENCE [LARGE SCALE GENOMIC DNA]</scope>
    <source>
        <strain evidence="6">G859</strain>
        <tissue evidence="6">Whole worm</tissue>
    </source>
</reference>
<dbReference type="InterPro" id="IPR036259">
    <property type="entry name" value="MFS_trans_sf"/>
</dbReference>
<sequence length="307" mass="33692">LWISYITLTEETGKFYCSGNPTECTAAFITNQIFQLVAVITGIGGMYVTDNYGIRLSIVCGTTLNFVGSLVRMVSSVPFIESSTSRQVLLHTGSIIAASAQAFFLVLPSKIAETWFPERQRSLANVLTFIANPFGVVLGTIIPSLYFSGATKIHHSSWHMFEFNTTLTILTTIAFFLSLFIRRGAPPTPPSASSANHSVNAPPFWSAIIICFKNKQFVIQMFTFGLAFAELWGFMVIMSDIITEQGYVLYGYPTALAGLVGVGASLICGAFADCTKKFKELLRVCWVCFTSTIIFTRIVSFFCPLAV</sequence>
<evidence type="ECO:0000256" key="1">
    <source>
        <dbReference type="ARBA" id="ARBA00004141"/>
    </source>
</evidence>
<feature type="non-terminal residue" evidence="6">
    <location>
        <position position="1"/>
    </location>
</feature>
<feature type="transmembrane region" description="Helical" evidence="5">
    <location>
        <begin position="56"/>
        <end position="75"/>
    </location>
</feature>
<gene>
    <name evidence="6" type="ORF">GCK32_014295</name>
</gene>
<dbReference type="GO" id="GO:0022857">
    <property type="term" value="F:transmembrane transporter activity"/>
    <property type="evidence" value="ECO:0007669"/>
    <property type="project" value="InterPro"/>
</dbReference>
<feature type="transmembrane region" description="Helical" evidence="5">
    <location>
        <begin position="158"/>
        <end position="181"/>
    </location>
</feature>
<evidence type="ECO:0000256" key="5">
    <source>
        <dbReference type="SAM" id="Phobius"/>
    </source>
</evidence>
<dbReference type="PANTHER" id="PTHR10924:SF8">
    <property type="entry name" value="MFS DOMAIN-CONTAINING PROTEIN-RELATED"/>
    <property type="match status" value="1"/>
</dbReference>
<dbReference type="AlphaFoldDB" id="A0AAN8FKW5"/>
<feature type="transmembrane region" description="Helical" evidence="5">
    <location>
        <begin position="250"/>
        <end position="272"/>
    </location>
</feature>
<evidence type="ECO:0000313" key="6">
    <source>
        <dbReference type="EMBL" id="KAK5978594.1"/>
    </source>
</evidence>
<keyword evidence="3 5" id="KW-1133">Transmembrane helix</keyword>
<comment type="subcellular location">
    <subcellularLocation>
        <location evidence="1">Membrane</location>
        <topology evidence="1">Multi-pass membrane protein</topology>
    </subcellularLocation>
</comment>
<feature type="transmembrane region" description="Helical" evidence="5">
    <location>
        <begin position="28"/>
        <end position="49"/>
    </location>
</feature>
<dbReference type="SUPFAM" id="SSF103473">
    <property type="entry name" value="MFS general substrate transporter"/>
    <property type="match status" value="1"/>
</dbReference>
<feature type="transmembrane region" description="Helical" evidence="5">
    <location>
        <begin position="87"/>
        <end position="106"/>
    </location>
</feature>
<evidence type="ECO:0000256" key="2">
    <source>
        <dbReference type="ARBA" id="ARBA00022692"/>
    </source>
</evidence>
<protein>
    <submittedName>
        <fullName evidence="6">MFS domain-containing protein</fullName>
    </submittedName>
</protein>
<accession>A0AAN8FKW5</accession>
<dbReference type="Pfam" id="PF07690">
    <property type="entry name" value="MFS_1"/>
    <property type="match status" value="1"/>
</dbReference>
<name>A0AAN8FKW5_TRICO</name>
<dbReference type="InterPro" id="IPR049680">
    <property type="entry name" value="FLVCR1-2_SLC49-like"/>
</dbReference>
<dbReference type="InterPro" id="IPR011701">
    <property type="entry name" value="MFS"/>
</dbReference>
<feature type="transmembrane region" description="Helical" evidence="5">
    <location>
        <begin position="126"/>
        <end position="146"/>
    </location>
</feature>
<evidence type="ECO:0000313" key="7">
    <source>
        <dbReference type="Proteomes" id="UP001331761"/>
    </source>
</evidence>
<keyword evidence="7" id="KW-1185">Reference proteome</keyword>